<keyword evidence="3" id="KW-1185">Reference proteome</keyword>
<gene>
    <name evidence="2" type="ORF">DFH05DRAFT_369899</name>
</gene>
<protein>
    <submittedName>
        <fullName evidence="2">Uncharacterized protein</fullName>
    </submittedName>
</protein>
<feature type="transmembrane region" description="Helical" evidence="1">
    <location>
        <begin position="40"/>
        <end position="63"/>
    </location>
</feature>
<feature type="transmembrane region" description="Helical" evidence="1">
    <location>
        <begin position="160"/>
        <end position="188"/>
    </location>
</feature>
<keyword evidence="1" id="KW-1133">Transmembrane helix</keyword>
<feature type="transmembrane region" description="Helical" evidence="1">
    <location>
        <begin position="6"/>
        <end position="28"/>
    </location>
</feature>
<feature type="transmembrane region" description="Helical" evidence="1">
    <location>
        <begin position="209"/>
        <end position="233"/>
    </location>
</feature>
<proteinExistence type="predicted"/>
<dbReference type="Proteomes" id="UP001142393">
    <property type="component" value="Unassembled WGS sequence"/>
</dbReference>
<feature type="transmembrane region" description="Helical" evidence="1">
    <location>
        <begin position="83"/>
        <end position="106"/>
    </location>
</feature>
<feature type="transmembrane region" description="Helical" evidence="1">
    <location>
        <begin position="118"/>
        <end position="140"/>
    </location>
</feature>
<dbReference type="AlphaFoldDB" id="A0A9W8NU26"/>
<reference evidence="2 3" key="1">
    <citation type="journal article" date="2023" name="Proc. Natl. Acad. Sci. U.S.A.">
        <title>A global phylogenomic analysis of the shiitake genus Lentinula.</title>
        <authorList>
            <person name="Sierra-Patev S."/>
            <person name="Min B."/>
            <person name="Naranjo-Ortiz M."/>
            <person name="Looney B."/>
            <person name="Konkel Z."/>
            <person name="Slot J.C."/>
            <person name="Sakamoto Y."/>
            <person name="Steenwyk J.L."/>
            <person name="Rokas A."/>
            <person name="Carro J."/>
            <person name="Camarero S."/>
            <person name="Ferreira P."/>
            <person name="Molpeceres G."/>
            <person name="Ruiz-Duenas F.J."/>
            <person name="Serrano A."/>
            <person name="Henrissat B."/>
            <person name="Drula E."/>
            <person name="Hughes K.W."/>
            <person name="Mata J.L."/>
            <person name="Ishikawa N.K."/>
            <person name="Vargas-Isla R."/>
            <person name="Ushijima S."/>
            <person name="Smith C.A."/>
            <person name="Donoghue J."/>
            <person name="Ahrendt S."/>
            <person name="Andreopoulos W."/>
            <person name="He G."/>
            <person name="LaButti K."/>
            <person name="Lipzen A."/>
            <person name="Ng V."/>
            <person name="Riley R."/>
            <person name="Sandor L."/>
            <person name="Barry K."/>
            <person name="Martinez A.T."/>
            <person name="Xiao Y."/>
            <person name="Gibbons J.G."/>
            <person name="Terashima K."/>
            <person name="Grigoriev I.V."/>
            <person name="Hibbett D."/>
        </authorList>
    </citation>
    <scope>NUCLEOTIDE SEQUENCE [LARGE SCALE GENOMIC DNA]</scope>
    <source>
        <strain evidence="2 3">TFB7810</strain>
    </source>
</reference>
<dbReference type="EMBL" id="JANVFU010000013">
    <property type="protein sequence ID" value="KAJ3740801.1"/>
    <property type="molecule type" value="Genomic_DNA"/>
</dbReference>
<comment type="caution">
    <text evidence="2">The sequence shown here is derived from an EMBL/GenBank/DDBJ whole genome shotgun (WGS) entry which is preliminary data.</text>
</comment>
<evidence type="ECO:0000313" key="2">
    <source>
        <dbReference type="EMBL" id="KAJ3740801.1"/>
    </source>
</evidence>
<sequence length="280" mass="31233">MDGIVVAFDVIQAIGLIGALAIMTTAFYQSPSIRRLPTWYMILGSSATYSLSRLLLAMAHGQAGPEPKFLLCLVQSALIYSSPIWLLATTFAFALQFYLTLLYYVQQYTGKIHRNNKWLPVSTVMLFIGLTVVFLIAGIVQPHIVQRNPEQFYCHFTNLIGVSGVSIFSVAFAIGSVVCEFKSGMLLYRHWKHKNDFFNQSNGQVSINVMIRLASFSFLSISSVATCVVYLLPITNFKIFMVYNAFLANVGILVLGLNLSIIRMWIFWKKKPVADGGTAV</sequence>
<accession>A0A9W8NU26</accession>
<keyword evidence="1" id="KW-0472">Membrane</keyword>
<name>A0A9W8NU26_9AGAR</name>
<keyword evidence="1" id="KW-0812">Transmembrane</keyword>
<organism evidence="2 3">
    <name type="scientific">Lentinula detonsa</name>
    <dbReference type="NCBI Taxonomy" id="2804962"/>
    <lineage>
        <taxon>Eukaryota</taxon>
        <taxon>Fungi</taxon>
        <taxon>Dikarya</taxon>
        <taxon>Basidiomycota</taxon>
        <taxon>Agaricomycotina</taxon>
        <taxon>Agaricomycetes</taxon>
        <taxon>Agaricomycetidae</taxon>
        <taxon>Agaricales</taxon>
        <taxon>Marasmiineae</taxon>
        <taxon>Omphalotaceae</taxon>
        <taxon>Lentinula</taxon>
    </lineage>
</organism>
<evidence type="ECO:0000313" key="3">
    <source>
        <dbReference type="Proteomes" id="UP001142393"/>
    </source>
</evidence>
<evidence type="ECO:0000256" key="1">
    <source>
        <dbReference type="SAM" id="Phobius"/>
    </source>
</evidence>
<feature type="transmembrane region" description="Helical" evidence="1">
    <location>
        <begin position="239"/>
        <end position="261"/>
    </location>
</feature>